<dbReference type="SMART" id="SM00238">
    <property type="entry name" value="BIR"/>
    <property type="match status" value="2"/>
</dbReference>
<feature type="compositionally biased region" description="Low complexity" evidence="3">
    <location>
        <begin position="682"/>
        <end position="694"/>
    </location>
</feature>
<evidence type="ECO:0000313" key="4">
    <source>
        <dbReference type="EMBL" id="ETS82819.1"/>
    </source>
</evidence>
<feature type="compositionally biased region" description="Basic residues" evidence="3">
    <location>
        <begin position="369"/>
        <end position="382"/>
    </location>
</feature>
<organism evidence="4 5">
    <name type="scientific">Pestalotiopsis fici (strain W106-1 / CGMCC3.15140)</name>
    <dbReference type="NCBI Taxonomy" id="1229662"/>
    <lineage>
        <taxon>Eukaryota</taxon>
        <taxon>Fungi</taxon>
        <taxon>Dikarya</taxon>
        <taxon>Ascomycota</taxon>
        <taxon>Pezizomycotina</taxon>
        <taxon>Sordariomycetes</taxon>
        <taxon>Xylariomycetidae</taxon>
        <taxon>Amphisphaeriales</taxon>
        <taxon>Sporocadaceae</taxon>
        <taxon>Pestalotiopsis</taxon>
    </lineage>
</organism>
<feature type="compositionally biased region" description="Basic residues" evidence="3">
    <location>
        <begin position="266"/>
        <end position="284"/>
    </location>
</feature>
<dbReference type="RefSeq" id="XP_007831467.1">
    <property type="nucleotide sequence ID" value="XM_007833276.1"/>
</dbReference>
<feature type="compositionally biased region" description="Polar residues" evidence="3">
    <location>
        <begin position="544"/>
        <end position="559"/>
    </location>
</feature>
<dbReference type="OMA" id="DEHYNRS"/>
<keyword evidence="1" id="KW-0479">Metal-binding</keyword>
<feature type="compositionally biased region" description="Low complexity" evidence="3">
    <location>
        <begin position="514"/>
        <end position="524"/>
    </location>
</feature>
<dbReference type="GO" id="GO:0046872">
    <property type="term" value="F:metal ion binding"/>
    <property type="evidence" value="ECO:0007669"/>
    <property type="project" value="UniProtKB-KW"/>
</dbReference>
<dbReference type="AlphaFoldDB" id="W3X9X0"/>
<dbReference type="HOGENOM" id="CLU_010318_1_0_1"/>
<dbReference type="Pfam" id="PF02178">
    <property type="entry name" value="AT_hook"/>
    <property type="match status" value="1"/>
</dbReference>
<keyword evidence="2" id="KW-0862">Zinc</keyword>
<feature type="compositionally biased region" description="Basic residues" evidence="3">
    <location>
        <begin position="501"/>
        <end position="513"/>
    </location>
</feature>
<evidence type="ECO:0000256" key="3">
    <source>
        <dbReference type="SAM" id="MobiDB-lite"/>
    </source>
</evidence>
<dbReference type="GO" id="GO:0003677">
    <property type="term" value="F:DNA binding"/>
    <property type="evidence" value="ECO:0007669"/>
    <property type="project" value="InterPro"/>
</dbReference>
<evidence type="ECO:0000256" key="2">
    <source>
        <dbReference type="ARBA" id="ARBA00022833"/>
    </source>
</evidence>
<feature type="compositionally biased region" description="Pro residues" evidence="3">
    <location>
        <begin position="582"/>
        <end position="591"/>
    </location>
</feature>
<dbReference type="InterPro" id="IPR001370">
    <property type="entry name" value="BIR_rpt"/>
</dbReference>
<name>W3X9X0_PESFW</name>
<proteinExistence type="predicted"/>
<protein>
    <recommendedName>
        <fullName evidence="6">BIR-domain-containing protein</fullName>
    </recommendedName>
</protein>
<feature type="compositionally biased region" description="Basic and acidic residues" evidence="3">
    <location>
        <begin position="409"/>
        <end position="421"/>
    </location>
</feature>
<dbReference type="PANTHER" id="PTHR46771">
    <property type="entry name" value="DETERIN"/>
    <property type="match status" value="1"/>
</dbReference>
<feature type="region of interest" description="Disordered" evidence="3">
    <location>
        <begin position="210"/>
        <end position="711"/>
    </location>
</feature>
<dbReference type="GeneID" id="19269708"/>
<feature type="compositionally biased region" description="Polar residues" evidence="3">
    <location>
        <begin position="665"/>
        <end position="681"/>
    </location>
</feature>
<dbReference type="STRING" id="1229662.W3X9X0"/>
<gene>
    <name evidence="4" type="ORF">PFICI_04695</name>
</gene>
<dbReference type="InterPro" id="IPR051190">
    <property type="entry name" value="Baculoviral_IAP"/>
</dbReference>
<dbReference type="OrthoDB" id="2196114at2759"/>
<feature type="compositionally biased region" description="Basic residues" evidence="3">
    <location>
        <begin position="437"/>
        <end position="448"/>
    </location>
</feature>
<dbReference type="KEGG" id="pfy:PFICI_04695"/>
<dbReference type="Proteomes" id="UP000030651">
    <property type="component" value="Unassembled WGS sequence"/>
</dbReference>
<dbReference type="PANTHER" id="PTHR46771:SF5">
    <property type="entry name" value="DETERIN"/>
    <property type="match status" value="1"/>
</dbReference>
<feature type="compositionally biased region" description="Polar residues" evidence="3">
    <location>
        <begin position="225"/>
        <end position="244"/>
    </location>
</feature>
<keyword evidence="5" id="KW-1185">Reference proteome</keyword>
<dbReference type="EMBL" id="KI912111">
    <property type="protein sequence ID" value="ETS82819.1"/>
    <property type="molecule type" value="Genomic_DNA"/>
</dbReference>
<dbReference type="CDD" id="cd00022">
    <property type="entry name" value="BIR"/>
    <property type="match status" value="2"/>
</dbReference>
<sequence>MEDYEVFEQFFTQEGRLASFQSAQPTTGRKTTGKGKASKALTWPHKGIDADSLARAGFYFNPAPDYPDNTVCFLCHKMVGGWEDGDDPIVEHLRLSPNCGWAIVAAIEARTGDYNTEDPSLPHMIDARKATFGDRWPHEGKRGWKCKTKQMVDAGWKYTPTLESDDMATCTYCQLALDGWEPSDKPMHEHYKRSPECPFFLLINQYQQAPKKTGRGKGARASKASRLSSQSVATVASEAPSTLDQPADYEDSVMTTASVATTGGTKKGRAKKATTTAKGRKTKAKKEEPAEVLEEPLEDDLPPPPKPARGRKRASDAMDDSVLTNAEAPAPKKRATRGRPSNTANEPSVIEPQPVEDMTDASPAPPAKTTKKKGTRTSKSTRKVSTASTMSNNSFHNAAEEFPDDEELDRQLQADMERPLSDDEMITADSDSERKKAPAKAKGKKTTAKKAAPVVEEYTSDDHAMFEPAPAEMNDADASAELRQLQEQMAAEEQEPLQVPKKGRKAGTRKASKQTKAQKAQKAAPEPETQPDAEPSTVLEDTTMDQNDISAISSGTVVKQSMVAAPAPKKRGRPKKNSTQAAPPPPIPQPEPELATEDTQIKLPAEVDQVDFADPLEKAATPRVSLGPSKPRKKSLPPPPVPEDELQAPTTPGPAVSATPAARQATISPSQSPQSSDAENQPPSSRPSNTSASSRVGLVPEATTPVQSSPTKRNDNFLVALQSNKPWSPIDIDLIFEELGKENAVPGSNLLKGLQLTSPEQKMTVEEWIHHNANLAEQRLKVECEMMVSKFENAGGQAMRSLEELIVEQ</sequence>
<dbReference type="eggNOG" id="KOG1101">
    <property type="taxonomic scope" value="Eukaryota"/>
</dbReference>
<dbReference type="Pfam" id="PF00653">
    <property type="entry name" value="BIR"/>
    <property type="match status" value="2"/>
</dbReference>
<evidence type="ECO:0000313" key="5">
    <source>
        <dbReference type="Proteomes" id="UP000030651"/>
    </source>
</evidence>
<evidence type="ECO:0008006" key="6">
    <source>
        <dbReference type="Google" id="ProtNLM"/>
    </source>
</evidence>
<dbReference type="InterPro" id="IPR017956">
    <property type="entry name" value="AT_hook_DNA-bd_motif"/>
</dbReference>
<dbReference type="PROSITE" id="PS50143">
    <property type="entry name" value="BIR_REPEAT_2"/>
    <property type="match status" value="2"/>
</dbReference>
<dbReference type="Gene3D" id="1.10.1170.10">
    <property type="entry name" value="Inhibitor Of Apoptosis Protein (2mihbC-IAP-1), Chain A"/>
    <property type="match status" value="2"/>
</dbReference>
<reference evidence="5" key="1">
    <citation type="journal article" date="2015" name="BMC Genomics">
        <title>Genomic and transcriptomic analysis of the endophytic fungus Pestalotiopsis fici reveals its lifestyle and high potential for synthesis of natural products.</title>
        <authorList>
            <person name="Wang X."/>
            <person name="Zhang X."/>
            <person name="Liu L."/>
            <person name="Xiang M."/>
            <person name="Wang W."/>
            <person name="Sun X."/>
            <person name="Che Y."/>
            <person name="Guo L."/>
            <person name="Liu G."/>
            <person name="Guo L."/>
            <person name="Wang C."/>
            <person name="Yin W.B."/>
            <person name="Stadler M."/>
            <person name="Zhang X."/>
            <person name="Liu X."/>
        </authorList>
    </citation>
    <scope>NUCLEOTIDE SEQUENCE [LARGE SCALE GENOMIC DNA]</scope>
    <source>
        <strain evidence="5">W106-1 / CGMCC3.15140</strain>
    </source>
</reference>
<dbReference type="SUPFAM" id="SSF57924">
    <property type="entry name" value="Inhibitor of apoptosis (IAP) repeat"/>
    <property type="match status" value="2"/>
</dbReference>
<evidence type="ECO:0000256" key="1">
    <source>
        <dbReference type="ARBA" id="ARBA00022723"/>
    </source>
</evidence>
<accession>W3X9X0</accession>
<dbReference type="InParanoid" id="W3X9X0"/>
<feature type="compositionally biased region" description="Acidic residues" evidence="3">
    <location>
        <begin position="290"/>
        <end position="301"/>
    </location>
</feature>